<evidence type="ECO:0000313" key="3">
    <source>
        <dbReference type="EMBL" id="MCQ6956479.1"/>
    </source>
</evidence>
<proteinExistence type="inferred from homology"/>
<dbReference type="PANTHER" id="PTHR23416">
    <property type="entry name" value="SIALIC ACID SYNTHASE-RELATED"/>
    <property type="match status" value="1"/>
</dbReference>
<keyword evidence="4" id="KW-1185">Reference proteome</keyword>
<dbReference type="SUPFAM" id="SSF51161">
    <property type="entry name" value="Trimeric LpxA-like enzymes"/>
    <property type="match status" value="1"/>
</dbReference>
<accession>A0ABT1SVW5</accession>
<protein>
    <submittedName>
        <fullName evidence="3">Colanic acid biosynthesis acetyltransferase</fullName>
    </submittedName>
</protein>
<dbReference type="Gene3D" id="2.160.10.10">
    <property type="entry name" value="Hexapeptide repeat proteins"/>
    <property type="match status" value="1"/>
</dbReference>
<dbReference type="Pfam" id="PF00132">
    <property type="entry name" value="Hexapep"/>
    <property type="match status" value="1"/>
</dbReference>
<comment type="caution">
    <text evidence="3">The sequence shown here is derived from an EMBL/GenBank/DDBJ whole genome shotgun (WGS) entry which is preliminary data.</text>
</comment>
<keyword evidence="2" id="KW-0808">Transferase</keyword>
<organism evidence="3 4">
    <name type="scientific">Mucilaginibacter aquariorum</name>
    <dbReference type="NCBI Taxonomy" id="2967225"/>
    <lineage>
        <taxon>Bacteria</taxon>
        <taxon>Pseudomonadati</taxon>
        <taxon>Bacteroidota</taxon>
        <taxon>Sphingobacteriia</taxon>
        <taxon>Sphingobacteriales</taxon>
        <taxon>Sphingobacteriaceae</taxon>
        <taxon>Mucilaginibacter</taxon>
    </lineage>
</organism>
<evidence type="ECO:0000256" key="2">
    <source>
        <dbReference type="ARBA" id="ARBA00022679"/>
    </source>
</evidence>
<dbReference type="InterPro" id="IPR051159">
    <property type="entry name" value="Hexapeptide_acetyltransf"/>
</dbReference>
<dbReference type="InterPro" id="IPR001451">
    <property type="entry name" value="Hexapep"/>
</dbReference>
<sequence length="159" mass="17743">MWGIVRIVLFYPSPKPFHKWRAFLLRIFGAKVGRGVHIYPATKIWAPYNLELSDECGIANGVNLYSQGKIFIGRRTVISQGSHLVTGTHDYTKDGFPLITQPIYIGHNAWVAAEVFVHPGITIGDGCIIGARSVVTTDMPEWKICTGHPCKPIKERNIN</sequence>
<dbReference type="EMBL" id="JANHOH010000001">
    <property type="protein sequence ID" value="MCQ6956479.1"/>
    <property type="molecule type" value="Genomic_DNA"/>
</dbReference>
<name>A0ABT1SVW5_9SPHI</name>
<dbReference type="PANTHER" id="PTHR23416:SF23">
    <property type="entry name" value="ACETYLTRANSFERASE C18B11.09C-RELATED"/>
    <property type="match status" value="1"/>
</dbReference>
<dbReference type="Proteomes" id="UP001204376">
    <property type="component" value="Unassembled WGS sequence"/>
</dbReference>
<dbReference type="InterPro" id="IPR011004">
    <property type="entry name" value="Trimer_LpxA-like_sf"/>
</dbReference>
<evidence type="ECO:0000256" key="1">
    <source>
        <dbReference type="ARBA" id="ARBA00007274"/>
    </source>
</evidence>
<gene>
    <name evidence="3" type="ORF">NPE20_00840</name>
</gene>
<reference evidence="3 4" key="1">
    <citation type="submission" date="2022-07" db="EMBL/GenBank/DDBJ databases">
        <title>Mucilaginibacter sp. JC4.</title>
        <authorList>
            <person name="Le V."/>
            <person name="Ko S.-R."/>
            <person name="Ahn C.-Y."/>
            <person name="Oh H.-M."/>
        </authorList>
    </citation>
    <scope>NUCLEOTIDE SEQUENCE [LARGE SCALE GENOMIC DNA]</scope>
    <source>
        <strain evidence="3 4">JC4</strain>
    </source>
</reference>
<evidence type="ECO:0000313" key="4">
    <source>
        <dbReference type="Proteomes" id="UP001204376"/>
    </source>
</evidence>
<comment type="similarity">
    <text evidence="1">Belongs to the transferase hexapeptide repeat family.</text>
</comment>
<dbReference type="CDD" id="cd05825">
    <property type="entry name" value="LbH_wcaF_like"/>
    <property type="match status" value="1"/>
</dbReference>